<evidence type="ECO:0000313" key="4">
    <source>
        <dbReference type="Proteomes" id="UP000001058"/>
    </source>
</evidence>
<sequence>MRLLSCLFCSGAQRRRSGEDSLYREQNVRPVQMSAGEATTGARGMLPPPPEAAETGMHNLDNTSCVTNAHNLPGNPDKPADAFGGSPSSAPPTATLASQLVNGLTFSTRVLGIGSYGIVVQGPSTPSHTLLSTTFLMPRNAADRPTDNGKILPPTTAGSFDGLDVAVKFMVSSRRTGRAAVHEMTLGAMPALSHPHICKSYDTRSAVMTDALFDELESHRKWQQRRLQRQRQMLQQQQPCVTLTTAAPPGTDGDGAAAAAAVDSTLLQSEEDVIRRQTQQPSLSRVPLNPDGERVLQFYKYRDGVYDNPVHPPDRLRPLESNAPLAVLHEILFRLGATVGHSVTLIIMELCGKGTLSRAIHRGIFAPCELWNARVAQRALIRTAAEIARALLHLHKSGVVHGDMKPGNVLLKSSRGDRRGFIAKIGDFGLSHLLPAGEKSLDTDTWGTPSYMAPEALLGHASTASDVWSFGVMLSEALTKQLPYGGSIEPARLVVGILDGSLELAWPAVRIDGLDMYDVSNGSGGPSTVPAGAAARLARQYGLVFPATTLRNAIATGGGTAASSIMGTSGSTECGNTSGMTPFIATVTSVATTTMLGIMTGTDEMAHVAGAASAASASNGSASAATAEEEADRILACLVHLGRRCTSRDPVDRPCFSEILGELIDMEIVLKTSRPMRSGGGGSGSGGGGSSSKSDAREVVAQKAGARARSRLALGAPTAAATLAAAEPPADVPGGGYSRAVRGGDDDGSVVNGDDGSSGGPKASRQLAAGPAEVAAAAAAVPGPPSPRDRMESFLELVSQQVASTAAQQTTAAELEAEAVGQAMYDPLPPPPPPLPPVVALAAPVSSMTQEEQAQDDVGQVVPMTLIRLPGRELSLALDGSPSPDAAAVASRPSSTEAAVEPPLQLLLDPLPAPPLGSGNIWMAGRAVGPMFVGNYVGVVSGPGPGTPEVSEHCCVVSKISLELLP</sequence>
<dbReference type="InParanoid" id="D8U722"/>
<evidence type="ECO:0000256" key="1">
    <source>
        <dbReference type="SAM" id="MobiDB-lite"/>
    </source>
</evidence>
<dbReference type="Gene3D" id="1.10.510.10">
    <property type="entry name" value="Transferase(Phosphotransferase) domain 1"/>
    <property type="match status" value="1"/>
</dbReference>
<keyword evidence="4" id="KW-1185">Reference proteome</keyword>
<dbReference type="Pfam" id="PF00069">
    <property type="entry name" value="Pkinase"/>
    <property type="match status" value="1"/>
</dbReference>
<feature type="region of interest" description="Disordered" evidence="1">
    <location>
        <begin position="725"/>
        <end position="769"/>
    </location>
</feature>
<gene>
    <name evidence="3" type="ORF">VOLCADRAFT_95270</name>
</gene>
<dbReference type="STRING" id="3068.D8U722"/>
<dbReference type="PROSITE" id="PS50011">
    <property type="entry name" value="PROTEIN_KINASE_DOM"/>
    <property type="match status" value="1"/>
</dbReference>
<organism evidence="4">
    <name type="scientific">Volvox carteri f. nagariensis</name>
    <dbReference type="NCBI Taxonomy" id="3068"/>
    <lineage>
        <taxon>Eukaryota</taxon>
        <taxon>Viridiplantae</taxon>
        <taxon>Chlorophyta</taxon>
        <taxon>core chlorophytes</taxon>
        <taxon>Chlorophyceae</taxon>
        <taxon>CS clade</taxon>
        <taxon>Chlamydomonadales</taxon>
        <taxon>Volvocaceae</taxon>
        <taxon>Volvox</taxon>
    </lineage>
</organism>
<name>D8U722_VOLCA</name>
<dbReference type="RefSeq" id="XP_002954390.1">
    <property type="nucleotide sequence ID" value="XM_002954344.1"/>
</dbReference>
<feature type="region of interest" description="Disordered" evidence="1">
    <location>
        <begin position="674"/>
        <end position="703"/>
    </location>
</feature>
<dbReference type="InterPro" id="IPR051681">
    <property type="entry name" value="Ser/Thr_Kinases-Pseudokinases"/>
</dbReference>
<dbReference type="EMBL" id="GL378363">
    <property type="protein sequence ID" value="EFJ44540.1"/>
    <property type="molecule type" value="Genomic_DNA"/>
</dbReference>
<dbReference type="PROSITE" id="PS00108">
    <property type="entry name" value="PROTEIN_KINASE_ST"/>
    <property type="match status" value="1"/>
</dbReference>
<dbReference type="GeneID" id="9624460"/>
<dbReference type="SMART" id="SM00220">
    <property type="entry name" value="S_TKc"/>
    <property type="match status" value="1"/>
</dbReference>
<evidence type="ECO:0000313" key="3">
    <source>
        <dbReference type="EMBL" id="EFJ44540.1"/>
    </source>
</evidence>
<feature type="compositionally biased region" description="Gly residues" evidence="1">
    <location>
        <begin position="678"/>
        <end position="690"/>
    </location>
</feature>
<dbReference type="PANTHER" id="PTHR44329:SF214">
    <property type="entry name" value="PROTEIN KINASE DOMAIN-CONTAINING PROTEIN"/>
    <property type="match status" value="1"/>
</dbReference>
<dbReference type="InterPro" id="IPR000719">
    <property type="entry name" value="Prot_kinase_dom"/>
</dbReference>
<dbReference type="InterPro" id="IPR008271">
    <property type="entry name" value="Ser/Thr_kinase_AS"/>
</dbReference>
<dbReference type="eggNOG" id="KOG0575">
    <property type="taxonomic scope" value="Eukaryota"/>
</dbReference>
<dbReference type="OrthoDB" id="4062651at2759"/>
<accession>D8U722</accession>
<dbReference type="SUPFAM" id="SSF56112">
    <property type="entry name" value="Protein kinase-like (PK-like)"/>
    <property type="match status" value="1"/>
</dbReference>
<reference evidence="3 4" key="1">
    <citation type="journal article" date="2010" name="Science">
        <title>Genomic analysis of organismal complexity in the multicellular green alga Volvox carteri.</title>
        <authorList>
            <person name="Prochnik S.E."/>
            <person name="Umen J."/>
            <person name="Nedelcu A.M."/>
            <person name="Hallmann A."/>
            <person name="Miller S.M."/>
            <person name="Nishii I."/>
            <person name="Ferris P."/>
            <person name="Kuo A."/>
            <person name="Mitros T."/>
            <person name="Fritz-Laylin L.K."/>
            <person name="Hellsten U."/>
            <person name="Chapman J."/>
            <person name="Simakov O."/>
            <person name="Rensing S.A."/>
            <person name="Terry A."/>
            <person name="Pangilinan J."/>
            <person name="Kapitonov V."/>
            <person name="Jurka J."/>
            <person name="Salamov A."/>
            <person name="Shapiro H."/>
            <person name="Schmutz J."/>
            <person name="Grimwood J."/>
            <person name="Lindquist E."/>
            <person name="Lucas S."/>
            <person name="Grigoriev I.V."/>
            <person name="Schmitt R."/>
            <person name="Kirk D."/>
            <person name="Rokhsar D.S."/>
        </authorList>
    </citation>
    <scope>NUCLEOTIDE SEQUENCE [LARGE SCALE GENOMIC DNA]</scope>
    <source>
        <strain evidence="4">f. Nagariensis / Eve</strain>
    </source>
</reference>
<feature type="domain" description="Protein kinase" evidence="2">
    <location>
        <begin position="105"/>
        <end position="669"/>
    </location>
</feature>
<dbReference type="GO" id="GO:0005524">
    <property type="term" value="F:ATP binding"/>
    <property type="evidence" value="ECO:0007669"/>
    <property type="project" value="InterPro"/>
</dbReference>
<feature type="region of interest" description="Disordered" evidence="1">
    <location>
        <begin position="67"/>
        <end position="91"/>
    </location>
</feature>
<dbReference type="KEGG" id="vcn:VOLCADRAFT_95270"/>
<protein>
    <recommendedName>
        <fullName evidence="2">Protein kinase domain-containing protein</fullName>
    </recommendedName>
</protein>
<dbReference type="GO" id="GO:0004674">
    <property type="term" value="F:protein serine/threonine kinase activity"/>
    <property type="evidence" value="ECO:0007669"/>
    <property type="project" value="TreeGrafter"/>
</dbReference>
<dbReference type="InterPro" id="IPR011009">
    <property type="entry name" value="Kinase-like_dom_sf"/>
</dbReference>
<dbReference type="Proteomes" id="UP000001058">
    <property type="component" value="Unassembled WGS sequence"/>
</dbReference>
<dbReference type="PANTHER" id="PTHR44329">
    <property type="entry name" value="SERINE/THREONINE-PROTEIN KINASE TNNI3K-RELATED"/>
    <property type="match status" value="1"/>
</dbReference>
<proteinExistence type="predicted"/>
<evidence type="ECO:0000259" key="2">
    <source>
        <dbReference type="PROSITE" id="PS50011"/>
    </source>
</evidence>
<dbReference type="AlphaFoldDB" id="D8U722"/>